<dbReference type="InterPro" id="IPR038666">
    <property type="entry name" value="SSP1_head-tail_sf"/>
</dbReference>
<accession>A0A6H0ZKB6</accession>
<dbReference type="InterPro" id="IPR008767">
    <property type="entry name" value="Phage_SPP1_head-tail_adaptor"/>
</dbReference>
<evidence type="ECO:0000313" key="1">
    <source>
        <dbReference type="EMBL" id="QIX20220.1"/>
    </source>
</evidence>
<dbReference type="AlphaFoldDB" id="A0A6H0ZKB6"/>
<gene>
    <name evidence="1" type="ORF">FOB41_03225</name>
</gene>
<sequence>MRERIGFQEMVEGDDGFGGVVSGYETKFEEPATLAPSTGSEITVASRLQGVQPYTMTIRSSERTRAITTAWRAFDARQGMKPDGKTPVRAFDIKAVANPDRWNGKLQLLVVES</sequence>
<dbReference type="EMBL" id="CP050898">
    <property type="protein sequence ID" value="QIX20220.1"/>
    <property type="molecule type" value="Genomic_DNA"/>
</dbReference>
<protein>
    <submittedName>
        <fullName evidence="1">Head-tail adaptor protein</fullName>
    </submittedName>
</protein>
<evidence type="ECO:0000313" key="2">
    <source>
        <dbReference type="Proteomes" id="UP000500870"/>
    </source>
</evidence>
<dbReference type="Gene3D" id="2.40.10.270">
    <property type="entry name" value="Bacteriophage SPP1 head-tail adaptor protein"/>
    <property type="match status" value="1"/>
</dbReference>
<dbReference type="Pfam" id="PF05521">
    <property type="entry name" value="Phage_HCP"/>
    <property type="match status" value="1"/>
</dbReference>
<reference evidence="1 2" key="1">
    <citation type="submission" date="2020-04" db="EMBL/GenBank/DDBJ databases">
        <title>FDA dAtabase for Regulatory Grade micrObial Sequences (FDA-ARGOS): Supporting development and validation of Infectious Disease Dx tests.</title>
        <authorList>
            <person name="Sciortino C."/>
            <person name="Tallon L."/>
            <person name="Sadzewicz L."/>
            <person name="Vavikolanu K."/>
            <person name="Mehta A."/>
            <person name="Aluvathingal J."/>
            <person name="Nadendla S."/>
            <person name="Nandy P."/>
            <person name="Geyer C."/>
            <person name="Yan Y."/>
            <person name="Sichtig H."/>
        </authorList>
    </citation>
    <scope>NUCLEOTIDE SEQUENCE [LARGE SCALE GENOMIC DNA]</scope>
    <source>
        <strain evidence="1 2">FDAARGOS_633</strain>
    </source>
</reference>
<proteinExistence type="predicted"/>
<dbReference type="Proteomes" id="UP000500870">
    <property type="component" value="Chromosome 1"/>
</dbReference>
<organism evidence="1 2">
    <name type="scientific">Agrobacterium pusense</name>
    <dbReference type="NCBI Taxonomy" id="648995"/>
    <lineage>
        <taxon>Bacteria</taxon>
        <taxon>Pseudomonadati</taxon>
        <taxon>Pseudomonadota</taxon>
        <taxon>Alphaproteobacteria</taxon>
        <taxon>Hyphomicrobiales</taxon>
        <taxon>Rhizobiaceae</taxon>
        <taxon>Rhizobium/Agrobacterium group</taxon>
        <taxon>Agrobacterium</taxon>
    </lineage>
</organism>
<name>A0A6H0ZKB6_9HYPH</name>
<dbReference type="RefSeq" id="WP_177319084.1">
    <property type="nucleotide sequence ID" value="NZ_CP050898.1"/>
</dbReference>